<dbReference type="Pfam" id="PF13692">
    <property type="entry name" value="Glyco_trans_1_4"/>
    <property type="match status" value="1"/>
</dbReference>
<protein>
    <recommendedName>
        <fullName evidence="1">D-inositol 3-phosphate glycosyltransferase</fullName>
    </recommendedName>
</protein>
<keyword evidence="6" id="KW-1185">Reference proteome</keyword>
<evidence type="ECO:0000256" key="2">
    <source>
        <dbReference type="ARBA" id="ARBA00022676"/>
    </source>
</evidence>
<dbReference type="EMBL" id="JACBZD010000002">
    <property type="protein sequence ID" value="NYI08472.1"/>
    <property type="molecule type" value="Genomic_DNA"/>
</dbReference>
<name>A0A853ADS4_9ACTN</name>
<dbReference type="Pfam" id="PF13579">
    <property type="entry name" value="Glyco_trans_4_4"/>
    <property type="match status" value="1"/>
</dbReference>
<proteinExistence type="predicted"/>
<dbReference type="SUPFAM" id="SSF53756">
    <property type="entry name" value="UDP-Glycosyltransferase/glycogen phosphorylase"/>
    <property type="match status" value="1"/>
</dbReference>
<comment type="caution">
    <text evidence="5">The sequence shown here is derived from an EMBL/GenBank/DDBJ whole genome shotgun (WGS) entry which is preliminary data.</text>
</comment>
<evidence type="ECO:0000256" key="1">
    <source>
        <dbReference type="ARBA" id="ARBA00021292"/>
    </source>
</evidence>
<reference evidence="5 6" key="1">
    <citation type="submission" date="2020-07" db="EMBL/GenBank/DDBJ databases">
        <title>Sequencing the genomes of 1000 actinobacteria strains.</title>
        <authorList>
            <person name="Klenk H.-P."/>
        </authorList>
    </citation>
    <scope>NUCLEOTIDE SEQUENCE [LARGE SCALE GENOMIC DNA]</scope>
    <source>
        <strain evidence="5 6">DSM 42178</strain>
    </source>
</reference>
<gene>
    <name evidence="5" type="ORF">FHU37_005501</name>
</gene>
<evidence type="ECO:0000256" key="3">
    <source>
        <dbReference type="ARBA" id="ARBA00022679"/>
    </source>
</evidence>
<accession>A0A853ADS4</accession>
<evidence type="ECO:0000313" key="5">
    <source>
        <dbReference type="EMBL" id="NYI08472.1"/>
    </source>
</evidence>
<evidence type="ECO:0000259" key="4">
    <source>
        <dbReference type="Pfam" id="PF13579"/>
    </source>
</evidence>
<dbReference type="Proteomes" id="UP000567795">
    <property type="component" value="Unassembled WGS sequence"/>
</dbReference>
<dbReference type="Gene3D" id="3.40.50.2000">
    <property type="entry name" value="Glycogen Phosphorylase B"/>
    <property type="match status" value="2"/>
</dbReference>
<evidence type="ECO:0000313" key="6">
    <source>
        <dbReference type="Proteomes" id="UP000567795"/>
    </source>
</evidence>
<dbReference type="AlphaFoldDB" id="A0A853ADS4"/>
<feature type="domain" description="Glycosyltransferase subfamily 4-like N-terminal" evidence="4">
    <location>
        <begin position="51"/>
        <end position="186"/>
    </location>
</feature>
<organism evidence="5 6">
    <name type="scientific">Allostreptomyces psammosilenae</name>
    <dbReference type="NCBI Taxonomy" id="1892865"/>
    <lineage>
        <taxon>Bacteria</taxon>
        <taxon>Bacillati</taxon>
        <taxon>Actinomycetota</taxon>
        <taxon>Actinomycetes</taxon>
        <taxon>Kitasatosporales</taxon>
        <taxon>Streptomycetaceae</taxon>
        <taxon>Allostreptomyces</taxon>
    </lineage>
</organism>
<sequence>MIGRDVPPDYRPPAGVEVVSASGGSGLDVVRAFTGGVSPVRVMASATPALTGPPGGVPFPRSRVGQPVTRALRWTLLPSHRQRVWRKWAAGARELAREVSYDVVHCHDFNTLPLGAELAERAGARLVYDAHEWWSGRQRHGRPDPWRRRRELLQERALAARADLVVTVSEGIAARLGRWCTSPVVIVRNTFPQAGRGPQPRPPGLAPSALVYAGRIGAGRDLETPLRAIPSLPGLALRLIGPADPRYAEELAALRGEGVEILPPRSVDAVDAEFRAGGLCLVTLTNSCDNHRLALPNKLFHAVRAGVPVIAADLPEMSRMVRRFGIGELYRPGDPVSFRQAVERAREGYPALAQAVGAARSVLAWERDAEVLLTAYQDAVRRP</sequence>
<dbReference type="PANTHER" id="PTHR12526">
    <property type="entry name" value="GLYCOSYLTRANSFERASE"/>
    <property type="match status" value="1"/>
</dbReference>
<keyword evidence="3 5" id="KW-0808">Transferase</keyword>
<dbReference type="GO" id="GO:0016757">
    <property type="term" value="F:glycosyltransferase activity"/>
    <property type="evidence" value="ECO:0007669"/>
    <property type="project" value="UniProtKB-KW"/>
</dbReference>
<dbReference type="InterPro" id="IPR028098">
    <property type="entry name" value="Glyco_trans_4-like_N"/>
</dbReference>
<keyword evidence="2" id="KW-0328">Glycosyltransferase</keyword>
<dbReference type="PANTHER" id="PTHR12526:SF510">
    <property type="entry name" value="D-INOSITOL 3-PHOSPHATE GLYCOSYLTRANSFERASE"/>
    <property type="match status" value="1"/>
</dbReference>